<feature type="transmembrane region" description="Helical" evidence="5">
    <location>
        <begin position="403"/>
        <end position="424"/>
    </location>
</feature>
<feature type="transmembrane region" description="Helical" evidence="5">
    <location>
        <begin position="172"/>
        <end position="193"/>
    </location>
</feature>
<keyword evidence="4 5" id="KW-0472">Membrane</keyword>
<feature type="transmembrane region" description="Helical" evidence="5">
    <location>
        <begin position="309"/>
        <end position="326"/>
    </location>
</feature>
<organism evidence="7 8">
    <name type="scientific">Ancylobacter mangrovi</name>
    <dbReference type="NCBI Taxonomy" id="2972472"/>
    <lineage>
        <taxon>Bacteria</taxon>
        <taxon>Pseudomonadati</taxon>
        <taxon>Pseudomonadota</taxon>
        <taxon>Alphaproteobacteria</taxon>
        <taxon>Hyphomicrobiales</taxon>
        <taxon>Xanthobacteraceae</taxon>
        <taxon>Ancylobacter</taxon>
    </lineage>
</organism>
<keyword evidence="3 5" id="KW-1133">Transmembrane helix</keyword>
<proteinExistence type="predicted"/>
<evidence type="ECO:0000313" key="8">
    <source>
        <dbReference type="Proteomes" id="UP001151088"/>
    </source>
</evidence>
<evidence type="ECO:0000256" key="1">
    <source>
        <dbReference type="ARBA" id="ARBA00004141"/>
    </source>
</evidence>
<keyword evidence="2 5" id="KW-0812">Transmembrane</keyword>
<dbReference type="Gene3D" id="1.20.1720.10">
    <property type="entry name" value="Multidrug resistance protein D"/>
    <property type="match status" value="1"/>
</dbReference>
<protein>
    <submittedName>
        <fullName evidence="7">MFS transporter</fullName>
    </submittedName>
</protein>
<dbReference type="Pfam" id="PF07690">
    <property type="entry name" value="MFS_1"/>
    <property type="match status" value="1"/>
</dbReference>
<dbReference type="GO" id="GO:0016020">
    <property type="term" value="C:membrane"/>
    <property type="evidence" value="ECO:0007669"/>
    <property type="project" value="UniProtKB-SubCell"/>
</dbReference>
<reference evidence="7" key="1">
    <citation type="submission" date="2022-08" db="EMBL/GenBank/DDBJ databases">
        <authorList>
            <person name="Li F."/>
        </authorList>
    </citation>
    <scope>NUCLEOTIDE SEQUENCE</scope>
    <source>
        <strain evidence="7">MQZ15Z-1</strain>
    </source>
</reference>
<feature type="transmembrane region" description="Helical" evidence="5">
    <location>
        <begin position="144"/>
        <end position="166"/>
    </location>
</feature>
<dbReference type="PANTHER" id="PTHR42718">
    <property type="entry name" value="MAJOR FACILITATOR SUPERFAMILY MULTIDRUG TRANSPORTER MFSC"/>
    <property type="match status" value="1"/>
</dbReference>
<feature type="domain" description="Major facilitator superfamily (MFS) profile" evidence="6">
    <location>
        <begin position="20"/>
        <end position="511"/>
    </location>
</feature>
<evidence type="ECO:0000313" key="7">
    <source>
        <dbReference type="EMBL" id="MCS0494734.1"/>
    </source>
</evidence>
<gene>
    <name evidence="7" type="ORF">NVS89_06460</name>
</gene>
<dbReference type="SUPFAM" id="SSF103473">
    <property type="entry name" value="MFS general substrate transporter"/>
    <property type="match status" value="1"/>
</dbReference>
<feature type="transmembrane region" description="Helical" evidence="5">
    <location>
        <begin position="85"/>
        <end position="109"/>
    </location>
</feature>
<feature type="transmembrane region" description="Helical" evidence="5">
    <location>
        <begin position="364"/>
        <end position="382"/>
    </location>
</feature>
<dbReference type="Proteomes" id="UP001151088">
    <property type="component" value="Unassembled WGS sequence"/>
</dbReference>
<dbReference type="InterPro" id="IPR020846">
    <property type="entry name" value="MFS_dom"/>
</dbReference>
<feature type="transmembrane region" description="Helical" evidence="5">
    <location>
        <begin position="338"/>
        <end position="358"/>
    </location>
</feature>
<dbReference type="PROSITE" id="PS50850">
    <property type="entry name" value="MFS"/>
    <property type="match status" value="1"/>
</dbReference>
<dbReference type="EMBL" id="JANTHZ010000002">
    <property type="protein sequence ID" value="MCS0494734.1"/>
    <property type="molecule type" value="Genomic_DNA"/>
</dbReference>
<feature type="transmembrane region" description="Helical" evidence="5">
    <location>
        <begin position="58"/>
        <end position="78"/>
    </location>
</feature>
<comment type="subcellular location">
    <subcellularLocation>
        <location evidence="1">Membrane</location>
        <topology evidence="1">Multi-pass membrane protein</topology>
    </subcellularLocation>
</comment>
<dbReference type="PRINTS" id="PR01036">
    <property type="entry name" value="TCRTETB"/>
</dbReference>
<evidence type="ECO:0000256" key="4">
    <source>
        <dbReference type="ARBA" id="ARBA00023136"/>
    </source>
</evidence>
<dbReference type="InterPro" id="IPR036259">
    <property type="entry name" value="MFS_trans_sf"/>
</dbReference>
<dbReference type="GO" id="GO:0022857">
    <property type="term" value="F:transmembrane transporter activity"/>
    <property type="evidence" value="ECO:0007669"/>
    <property type="project" value="InterPro"/>
</dbReference>
<feature type="transmembrane region" description="Helical" evidence="5">
    <location>
        <begin position="115"/>
        <end position="132"/>
    </location>
</feature>
<dbReference type="CDD" id="cd17321">
    <property type="entry name" value="MFS_MMR_MDR_like"/>
    <property type="match status" value="1"/>
</dbReference>
<dbReference type="Gene3D" id="1.20.1250.20">
    <property type="entry name" value="MFS general substrate transporter like domains"/>
    <property type="match status" value="1"/>
</dbReference>
<evidence type="ECO:0000256" key="5">
    <source>
        <dbReference type="SAM" id="Phobius"/>
    </source>
</evidence>
<feature type="transmembrane region" description="Helical" evidence="5">
    <location>
        <begin position="488"/>
        <end position="507"/>
    </location>
</feature>
<feature type="transmembrane region" description="Helical" evidence="5">
    <location>
        <begin position="237"/>
        <end position="256"/>
    </location>
</feature>
<accession>A0A9X2PC74</accession>
<name>A0A9X2PC74_9HYPH</name>
<evidence type="ECO:0000256" key="2">
    <source>
        <dbReference type="ARBA" id="ARBA00022692"/>
    </source>
</evidence>
<keyword evidence="8" id="KW-1185">Reference proteome</keyword>
<dbReference type="RefSeq" id="WP_258731769.1">
    <property type="nucleotide sequence ID" value="NZ_JANTHZ010000002.1"/>
</dbReference>
<dbReference type="InterPro" id="IPR011701">
    <property type="entry name" value="MFS"/>
</dbReference>
<dbReference type="PANTHER" id="PTHR42718:SF49">
    <property type="entry name" value="EXPORT PROTEIN"/>
    <property type="match status" value="1"/>
</dbReference>
<evidence type="ECO:0000256" key="3">
    <source>
        <dbReference type="ARBA" id="ARBA00022989"/>
    </source>
</evidence>
<comment type="caution">
    <text evidence="7">The sequence shown here is derived from an EMBL/GenBank/DDBJ whole genome shotgun (WGS) entry which is preliminary data.</text>
</comment>
<evidence type="ECO:0000259" key="6">
    <source>
        <dbReference type="PROSITE" id="PS50850"/>
    </source>
</evidence>
<feature type="transmembrane region" description="Helical" evidence="5">
    <location>
        <begin position="205"/>
        <end position="225"/>
    </location>
</feature>
<dbReference type="AlphaFoldDB" id="A0A9X2PC74"/>
<feature type="transmembrane region" description="Helical" evidence="5">
    <location>
        <begin position="277"/>
        <end position="297"/>
    </location>
</feature>
<sequence>MAAEPTASPGKAEEKRKSLVLVSVGLASSLIMLDSNIVAVSLPSIARTFGATFSDIEWVVSAYVLSFAALLLAAGSYADRHGRKLAMLVGLVIFTVASAACGLATSALVLNLSRAVQGVGASLLLTASLAVINHTFYGAERAKAYAFWGSCLGIAITCGPILGGVITDYLGWRWAFLINPPICAILFVASALVVEESRDHEAKKLDWPGIATFSAGLFLLIWASIDGNSLGWLSTPIVLRIVGGLILIGAFCLIEIREPRPMVDFSLFRQPTFLGSAFAMLGYAVGAQVLIFFLPLLLQNAFGLEPARAGLAMLPFALPMFLAPRFGARLAALYSGRALLTLGIAVTVLGDLMLYFLIEGGSNYTVFAIGMIVAGVGAGLLNSETAKVMQGAVPPQRAGMASGISATTRFIGLLFGVAGLGAVLSNGVTARFVSSGAVHGLDVGLLRQAAKRVSSGDLDGVVSMLGGADGGPIHAAARNAFAGGFGDVSVIAALIAAFFGVLTYVLVRASETAPTSSAKGSGDGEQPVAVME</sequence>
<feature type="transmembrane region" description="Helical" evidence="5">
    <location>
        <begin position="20"/>
        <end position="46"/>
    </location>
</feature>